<organism evidence="4 5">
    <name type="scientific">Shewanella zhuhaiensis</name>
    <dbReference type="NCBI Taxonomy" id="2919576"/>
    <lineage>
        <taxon>Bacteria</taxon>
        <taxon>Pseudomonadati</taxon>
        <taxon>Pseudomonadota</taxon>
        <taxon>Gammaproteobacteria</taxon>
        <taxon>Alteromonadales</taxon>
        <taxon>Shewanellaceae</taxon>
        <taxon>Shewanella</taxon>
    </lineage>
</organism>
<dbReference type="AlphaFoldDB" id="A0AAJ1BFW8"/>
<dbReference type="EMBL" id="JAKUDL010000002">
    <property type="protein sequence ID" value="MCH4294012.1"/>
    <property type="molecule type" value="Genomic_DNA"/>
</dbReference>
<comment type="caution">
    <text evidence="4">The sequence shown here is derived from an EMBL/GenBank/DDBJ whole genome shotgun (WGS) entry which is preliminary data.</text>
</comment>
<comment type="similarity">
    <text evidence="1">Belongs to the peptidase S33 family.</text>
</comment>
<keyword evidence="2 4" id="KW-0378">Hydrolase</keyword>
<dbReference type="InterPro" id="IPR000073">
    <property type="entry name" value="AB_hydrolase_1"/>
</dbReference>
<dbReference type="GO" id="GO:0008233">
    <property type="term" value="F:peptidase activity"/>
    <property type="evidence" value="ECO:0007669"/>
    <property type="project" value="InterPro"/>
</dbReference>
<protein>
    <submittedName>
        <fullName evidence="4">Alpha/beta hydrolase</fullName>
    </submittedName>
</protein>
<evidence type="ECO:0000256" key="2">
    <source>
        <dbReference type="ARBA" id="ARBA00022801"/>
    </source>
</evidence>
<dbReference type="Proteomes" id="UP001297581">
    <property type="component" value="Unassembled WGS sequence"/>
</dbReference>
<dbReference type="GO" id="GO:0006508">
    <property type="term" value="P:proteolysis"/>
    <property type="evidence" value="ECO:0007669"/>
    <property type="project" value="InterPro"/>
</dbReference>
<evidence type="ECO:0000313" key="4">
    <source>
        <dbReference type="EMBL" id="MCH4294012.1"/>
    </source>
</evidence>
<dbReference type="PRINTS" id="PR00793">
    <property type="entry name" value="PROAMNOPTASE"/>
</dbReference>
<dbReference type="PANTHER" id="PTHR43248:SF2">
    <property type="entry name" value="PROLYL AMINOPEPTIDASE"/>
    <property type="match status" value="1"/>
</dbReference>
<gene>
    <name evidence="4" type="ORF">MJ923_06810</name>
</gene>
<dbReference type="Pfam" id="PF00561">
    <property type="entry name" value="Abhydrolase_1"/>
    <property type="match status" value="1"/>
</dbReference>
<evidence type="ECO:0000313" key="5">
    <source>
        <dbReference type="Proteomes" id="UP001297581"/>
    </source>
</evidence>
<reference evidence="4 5" key="1">
    <citation type="submission" date="2022-02" db="EMBL/GenBank/DDBJ databases">
        <title>The genome sequence of Shewanella sp. 3B26.</title>
        <authorList>
            <person name="Du J."/>
        </authorList>
    </citation>
    <scope>NUCLEOTIDE SEQUENCE [LARGE SCALE GENOMIC DNA]</scope>
    <source>
        <strain evidence="4 5">3B26</strain>
    </source>
</reference>
<dbReference type="SUPFAM" id="SSF53474">
    <property type="entry name" value="alpha/beta-Hydrolases"/>
    <property type="match status" value="2"/>
</dbReference>
<evidence type="ECO:0000259" key="3">
    <source>
        <dbReference type="Pfam" id="PF00561"/>
    </source>
</evidence>
<proteinExistence type="inferred from homology"/>
<accession>A0AAJ1BFW8</accession>
<dbReference type="InterPro" id="IPR029058">
    <property type="entry name" value="AB_hydrolase_fold"/>
</dbReference>
<dbReference type="InterPro" id="IPR002410">
    <property type="entry name" value="Peptidase_S33"/>
</dbReference>
<dbReference type="PANTHER" id="PTHR43248">
    <property type="entry name" value="2-SUCCINYL-6-HYDROXY-2,4-CYCLOHEXADIENE-1-CARBOXYLATE SYNTHASE"/>
    <property type="match status" value="1"/>
</dbReference>
<sequence>MPSHHALPQMLATKLEFELPLNYKAPDQGHIKVFARSVVRKDKQDANLPWLVYFQGGPGFAAQRPVSHSGWMKRALEEYRVLLLDQRGTGLSTPVNYASLAHLSASEQADYLSHFRADNIVRDAEAIRKQLSPDSPWTILGQSFGGFCVLRYLSAAPEGLKEAYITGGIPPLGRSADEVYRATYKRVKQKNLEFHRRFPDAATLLKRLHQHLLAEKVLLPGGQRLEPKMLQLLGIHLGMEDGPEGVYYLLEQALMHTASGVKINPLFTERFMQMLDYNTNPLFSLLHEAIYCQKQASRWAAHRIRCEYSEFDAPSGAPMLLTGEMIYPWMFDCFDNLKPLKECAELLAAKDDWPMLYDIDQLAQNKVPVAAAIYSEDMFVEMDYSLETARKVANLKYWLTSEYEHNGIRMDGERILSRLIALNRTEILR</sequence>
<name>A0AAJ1BFW8_9GAMM</name>
<keyword evidence="5" id="KW-1185">Reference proteome</keyword>
<dbReference type="Gene3D" id="3.40.50.1820">
    <property type="entry name" value="alpha/beta hydrolase"/>
    <property type="match status" value="1"/>
</dbReference>
<dbReference type="InterPro" id="IPR051601">
    <property type="entry name" value="Serine_prot/Carboxylest_S33"/>
</dbReference>
<dbReference type="RefSeq" id="WP_240590452.1">
    <property type="nucleotide sequence ID" value="NZ_JAKUDL010000002.1"/>
</dbReference>
<evidence type="ECO:0000256" key="1">
    <source>
        <dbReference type="ARBA" id="ARBA00010088"/>
    </source>
</evidence>
<feature type="domain" description="AB hydrolase-1" evidence="3">
    <location>
        <begin position="49"/>
        <end position="214"/>
    </location>
</feature>